<reference evidence="1" key="1">
    <citation type="submission" date="2021-06" db="EMBL/GenBank/DDBJ databases">
        <authorList>
            <person name="Kallberg Y."/>
            <person name="Tangrot J."/>
            <person name="Rosling A."/>
        </authorList>
    </citation>
    <scope>NUCLEOTIDE SEQUENCE</scope>
    <source>
        <strain evidence="1">CL551</strain>
    </source>
</reference>
<comment type="caution">
    <text evidence="1">The sequence shown here is derived from an EMBL/GenBank/DDBJ whole genome shotgun (WGS) entry which is preliminary data.</text>
</comment>
<sequence length="202" mass="22905">YDSSVSPETSEQINLRCEDTPASDITDDTSNSDICQRTKTQLEKFMVEVSENSSSSINNSNADSNVIPTTLNETEESKTQCFTSSQPSNISLAFYTKTFGLASEKQLDPESNAVNRILNKEVRAQHLANISDALLWKRIEKAKRLNELFSVIDMDKFYRIHSFSADSISKMTNKDIQYIIYNVTFDYSIKIEPTLKSEFPEP</sequence>
<organism evidence="1 2">
    <name type="scientific">Acaulospora morrowiae</name>
    <dbReference type="NCBI Taxonomy" id="94023"/>
    <lineage>
        <taxon>Eukaryota</taxon>
        <taxon>Fungi</taxon>
        <taxon>Fungi incertae sedis</taxon>
        <taxon>Mucoromycota</taxon>
        <taxon>Glomeromycotina</taxon>
        <taxon>Glomeromycetes</taxon>
        <taxon>Diversisporales</taxon>
        <taxon>Acaulosporaceae</taxon>
        <taxon>Acaulospora</taxon>
    </lineage>
</organism>
<feature type="non-terminal residue" evidence="1">
    <location>
        <position position="1"/>
    </location>
</feature>
<evidence type="ECO:0000313" key="2">
    <source>
        <dbReference type="Proteomes" id="UP000789342"/>
    </source>
</evidence>
<dbReference type="OrthoDB" id="2314886at2759"/>
<evidence type="ECO:0000313" key="1">
    <source>
        <dbReference type="EMBL" id="CAG8726711.1"/>
    </source>
</evidence>
<gene>
    <name evidence="1" type="ORF">AMORRO_LOCUS13712</name>
</gene>
<accession>A0A9N9I8V0</accession>
<protein>
    <submittedName>
        <fullName evidence="1">6020_t:CDS:1</fullName>
    </submittedName>
</protein>
<dbReference type="Proteomes" id="UP000789342">
    <property type="component" value="Unassembled WGS sequence"/>
</dbReference>
<proteinExistence type="predicted"/>
<dbReference type="AlphaFoldDB" id="A0A9N9I8V0"/>
<feature type="non-terminal residue" evidence="1">
    <location>
        <position position="202"/>
    </location>
</feature>
<dbReference type="EMBL" id="CAJVPV010024535">
    <property type="protein sequence ID" value="CAG8726711.1"/>
    <property type="molecule type" value="Genomic_DNA"/>
</dbReference>
<name>A0A9N9I8V0_9GLOM</name>
<keyword evidence="2" id="KW-1185">Reference proteome</keyword>